<evidence type="ECO:0000259" key="2">
    <source>
        <dbReference type="PROSITE" id="PS50883"/>
    </source>
</evidence>
<dbReference type="PROSITE" id="PS50887">
    <property type="entry name" value="GGDEF"/>
    <property type="match status" value="1"/>
</dbReference>
<dbReference type="PROSITE" id="PS50885">
    <property type="entry name" value="HAMP"/>
    <property type="match status" value="1"/>
</dbReference>
<feature type="transmembrane region" description="Helical" evidence="1">
    <location>
        <begin position="152"/>
        <end position="171"/>
    </location>
</feature>
<dbReference type="PANTHER" id="PTHR33121:SF70">
    <property type="entry name" value="SIGNALING PROTEIN YKOW"/>
    <property type="match status" value="1"/>
</dbReference>
<dbReference type="InterPro" id="IPR001633">
    <property type="entry name" value="EAL_dom"/>
</dbReference>
<dbReference type="CDD" id="cd01948">
    <property type="entry name" value="EAL"/>
    <property type="match status" value="1"/>
</dbReference>
<evidence type="ECO:0000259" key="3">
    <source>
        <dbReference type="PROSITE" id="PS50885"/>
    </source>
</evidence>
<dbReference type="Pfam" id="PF00990">
    <property type="entry name" value="GGDEF"/>
    <property type="match status" value="1"/>
</dbReference>
<reference evidence="6" key="1">
    <citation type="submission" date="2016-06" db="EMBL/GenBank/DDBJ databases">
        <authorList>
            <person name="Hehemann J.-H."/>
            <person name="Arevalo P."/>
            <person name="Datta M.S."/>
            <person name="Polz M.F."/>
        </authorList>
    </citation>
    <scope>NUCLEOTIDE SEQUENCE [LARGE SCALE GENOMIC DNA]</scope>
    <source>
        <strain evidence="6">9CSC122</strain>
    </source>
</reference>
<proteinExistence type="predicted"/>
<evidence type="ECO:0000313" key="6">
    <source>
        <dbReference type="Proteomes" id="UP000093173"/>
    </source>
</evidence>
<dbReference type="InterPro" id="IPR003660">
    <property type="entry name" value="HAMP_dom"/>
</dbReference>
<dbReference type="PANTHER" id="PTHR33121">
    <property type="entry name" value="CYCLIC DI-GMP PHOSPHODIESTERASE PDEF"/>
    <property type="match status" value="1"/>
</dbReference>
<name>A0A1B9QZE6_9VIBR</name>
<dbReference type="Gene3D" id="3.30.110.200">
    <property type="match status" value="1"/>
</dbReference>
<dbReference type="SUPFAM" id="SSF55073">
    <property type="entry name" value="Nucleotide cyclase"/>
    <property type="match status" value="1"/>
</dbReference>
<dbReference type="InterPro" id="IPR042461">
    <property type="entry name" value="LapD_MoxY_peri_C"/>
</dbReference>
<accession>A0A1B9QZE6</accession>
<dbReference type="Proteomes" id="UP000093173">
    <property type="component" value="Unassembled WGS sequence"/>
</dbReference>
<feature type="domain" description="EAL" evidence="2">
    <location>
        <begin position="404"/>
        <end position="636"/>
    </location>
</feature>
<dbReference type="GO" id="GO:0007165">
    <property type="term" value="P:signal transduction"/>
    <property type="evidence" value="ECO:0007669"/>
    <property type="project" value="InterPro"/>
</dbReference>
<dbReference type="Pfam" id="PF16448">
    <property type="entry name" value="LapD_MoxY_N"/>
    <property type="match status" value="1"/>
</dbReference>
<keyword evidence="1" id="KW-0812">Transmembrane</keyword>
<keyword evidence="6" id="KW-1185">Reference proteome</keyword>
<dbReference type="InterPro" id="IPR050706">
    <property type="entry name" value="Cyclic-di-GMP_PDE-like"/>
</dbReference>
<dbReference type="SMART" id="SM00267">
    <property type="entry name" value="GGDEF"/>
    <property type="match status" value="1"/>
</dbReference>
<dbReference type="AlphaFoldDB" id="A0A1B9QZE6"/>
<dbReference type="Pfam" id="PF00563">
    <property type="entry name" value="EAL"/>
    <property type="match status" value="1"/>
</dbReference>
<keyword evidence="1" id="KW-1133">Transmembrane helix</keyword>
<comment type="caution">
    <text evidence="5">The sequence shown here is derived from an EMBL/GenBank/DDBJ whole genome shotgun (WGS) entry which is preliminary data.</text>
</comment>
<dbReference type="SUPFAM" id="SSF141868">
    <property type="entry name" value="EAL domain-like"/>
    <property type="match status" value="1"/>
</dbReference>
<dbReference type="Gene3D" id="6.10.340.10">
    <property type="match status" value="1"/>
</dbReference>
<feature type="transmembrane region" description="Helical" evidence="1">
    <location>
        <begin position="7"/>
        <end position="25"/>
    </location>
</feature>
<dbReference type="EMBL" id="MAJZ01000456">
    <property type="protein sequence ID" value="OCH76344.1"/>
    <property type="molecule type" value="Genomic_DNA"/>
</dbReference>
<dbReference type="Gene3D" id="3.20.20.450">
    <property type="entry name" value="EAL domain"/>
    <property type="match status" value="1"/>
</dbReference>
<sequence>MTLYKQLVAGMIAVFVMLMASVFIIEFNTTRDNLEQQQRSEVNNTINTVGLALAPYLQDKDIVAVESVINALFDGSSYAIVRLIFLDTGEEILRSYPIKPNNVPDWFTNLGLFERIHDRRVVTSGWMQLAEVEIVSHPGGAYVQLWNALQRLAIAFSMIFVLGLLSIAFILKRALRPLQLIVEKMEQVAKNQFGEPLPRPATKDLIYVVDGINSMSEQVEKAFRAQAKEAQQLRERAYIDPVSKLGNRAYYMNQLNAWLSENSNGGVAILEAGFIKELYDEKGYESGDGMVQQLADHLKISISYPNLTIARISTEEFGFIFPNIDDSELKIVAESLLSYVQDINSDPTGTAALNLSLGVVHTKDSKSSTEILTLLDNALATAKSSPEIRYGYVSSTNTQNIMGKQQWKALVEEAIHNNLIQFRFQAANNSWGQTYHREVFSSIEKDGERFSANQYLFALEQLNASHIFDEFVINSMIDKLEANEFVDPVAINISQSSISQPSFIRWIGQKLSKHTSITDKLHFEIPETCFNTSPHHTALFCNAVRNAGAEFGVDNYGRNFQSLDYINEFRPAYVKLDYLFTHHLDDEKQKFTLTSISRTAHNLGIKTIASRVETQMQLDFLSEHFIEVFQGFIVDK</sequence>
<dbReference type="InterPro" id="IPR029787">
    <property type="entry name" value="Nucleotide_cyclase"/>
</dbReference>
<organism evidence="5 6">
    <name type="scientific">Vibrio genomosp. F10</name>
    <dbReference type="NCBI Taxonomy" id="723171"/>
    <lineage>
        <taxon>Bacteria</taxon>
        <taxon>Pseudomonadati</taxon>
        <taxon>Pseudomonadota</taxon>
        <taxon>Gammaproteobacteria</taxon>
        <taxon>Vibrionales</taxon>
        <taxon>Vibrionaceae</taxon>
        <taxon>Vibrio</taxon>
    </lineage>
</organism>
<dbReference type="InterPro" id="IPR000160">
    <property type="entry name" value="GGDEF_dom"/>
</dbReference>
<dbReference type="InterPro" id="IPR032244">
    <property type="entry name" value="LapD_MoxY_N"/>
</dbReference>
<dbReference type="InterPro" id="IPR035919">
    <property type="entry name" value="EAL_sf"/>
</dbReference>
<dbReference type="RefSeq" id="WP_017037782.1">
    <property type="nucleotide sequence ID" value="NZ_JBNGCH010000456.1"/>
</dbReference>
<dbReference type="GO" id="GO:0016020">
    <property type="term" value="C:membrane"/>
    <property type="evidence" value="ECO:0007669"/>
    <property type="project" value="InterPro"/>
</dbReference>
<dbReference type="SMART" id="SM00052">
    <property type="entry name" value="EAL"/>
    <property type="match status" value="1"/>
</dbReference>
<dbReference type="Gene3D" id="3.30.70.270">
    <property type="match status" value="1"/>
</dbReference>
<evidence type="ECO:0000256" key="1">
    <source>
        <dbReference type="SAM" id="Phobius"/>
    </source>
</evidence>
<protein>
    <submittedName>
        <fullName evidence="5">Diguanylate cyclase</fullName>
    </submittedName>
</protein>
<evidence type="ECO:0000259" key="4">
    <source>
        <dbReference type="PROSITE" id="PS50887"/>
    </source>
</evidence>
<dbReference type="GO" id="GO:0071111">
    <property type="term" value="F:cyclic-guanylate-specific phosphodiesterase activity"/>
    <property type="evidence" value="ECO:0007669"/>
    <property type="project" value="InterPro"/>
</dbReference>
<evidence type="ECO:0000313" key="5">
    <source>
        <dbReference type="EMBL" id="OCH76344.1"/>
    </source>
</evidence>
<gene>
    <name evidence="5" type="ORF">A6E14_09375</name>
</gene>
<dbReference type="Gene3D" id="6.20.270.20">
    <property type="entry name" value="LapD/MoxY periplasmic domain"/>
    <property type="match status" value="1"/>
</dbReference>
<feature type="domain" description="GGDEF" evidence="4">
    <location>
        <begin position="263"/>
        <end position="395"/>
    </location>
</feature>
<dbReference type="InterPro" id="IPR043128">
    <property type="entry name" value="Rev_trsase/Diguanyl_cyclase"/>
</dbReference>
<keyword evidence="1" id="KW-0472">Membrane</keyword>
<dbReference type="PROSITE" id="PS50883">
    <property type="entry name" value="EAL"/>
    <property type="match status" value="1"/>
</dbReference>
<feature type="domain" description="HAMP" evidence="3">
    <location>
        <begin position="172"/>
        <end position="224"/>
    </location>
</feature>